<reference evidence="2 3" key="1">
    <citation type="submission" date="2024-04" db="EMBL/GenBank/DDBJ databases">
        <authorList>
            <consortium name="Genoscope - CEA"/>
            <person name="William W."/>
        </authorList>
    </citation>
    <scope>NUCLEOTIDE SEQUENCE [LARGE SCALE GENOMIC DNA]</scope>
</reference>
<feature type="chain" id="PRO_5043550679" evidence="1">
    <location>
        <begin position="21"/>
        <end position="223"/>
    </location>
</feature>
<evidence type="ECO:0000313" key="3">
    <source>
        <dbReference type="Proteomes" id="UP001497497"/>
    </source>
</evidence>
<comment type="caution">
    <text evidence="2">The sequence shown here is derived from an EMBL/GenBank/DDBJ whole genome shotgun (WGS) entry which is preliminary data.</text>
</comment>
<sequence length="223" mass="24541">MQSTLFITFFIIGFFENVNSVRYLRRDAENDRGPEAVFDLIFETLKSASKGTTSSELASAARTVIKDSDALSGDASAQDVDNIIQEVAESINSSTVITSLFDDDLNFDAKVINDALALWKGLALRGLELSKSSKPTGHVMAAISKTAKVIEAVLRDIDEIVNYEESQNPNKGTTGELNKDALLISGDGNENATSQDTSNKIEKRGICISWRWKGWRRICIRWG</sequence>
<name>A0AAV2I7B2_LYMST</name>
<protein>
    <submittedName>
        <fullName evidence="2">Uncharacterized protein</fullName>
    </submittedName>
</protein>
<feature type="signal peptide" evidence="1">
    <location>
        <begin position="1"/>
        <end position="20"/>
    </location>
</feature>
<keyword evidence="3" id="KW-1185">Reference proteome</keyword>
<accession>A0AAV2I7B2</accession>
<gene>
    <name evidence="2" type="ORF">GSLYS_00015975001</name>
</gene>
<dbReference type="Proteomes" id="UP001497497">
    <property type="component" value="Unassembled WGS sequence"/>
</dbReference>
<dbReference type="AlphaFoldDB" id="A0AAV2I7B2"/>
<evidence type="ECO:0000313" key="2">
    <source>
        <dbReference type="EMBL" id="CAL1542381.1"/>
    </source>
</evidence>
<keyword evidence="1" id="KW-0732">Signal</keyword>
<dbReference type="EMBL" id="CAXITT010000483">
    <property type="protein sequence ID" value="CAL1542381.1"/>
    <property type="molecule type" value="Genomic_DNA"/>
</dbReference>
<organism evidence="2 3">
    <name type="scientific">Lymnaea stagnalis</name>
    <name type="common">Great pond snail</name>
    <name type="synonym">Helix stagnalis</name>
    <dbReference type="NCBI Taxonomy" id="6523"/>
    <lineage>
        <taxon>Eukaryota</taxon>
        <taxon>Metazoa</taxon>
        <taxon>Spiralia</taxon>
        <taxon>Lophotrochozoa</taxon>
        <taxon>Mollusca</taxon>
        <taxon>Gastropoda</taxon>
        <taxon>Heterobranchia</taxon>
        <taxon>Euthyneura</taxon>
        <taxon>Panpulmonata</taxon>
        <taxon>Hygrophila</taxon>
        <taxon>Lymnaeoidea</taxon>
        <taxon>Lymnaeidae</taxon>
        <taxon>Lymnaea</taxon>
    </lineage>
</organism>
<evidence type="ECO:0000256" key="1">
    <source>
        <dbReference type="SAM" id="SignalP"/>
    </source>
</evidence>
<proteinExistence type="predicted"/>